<proteinExistence type="predicted"/>
<dbReference type="EMBL" id="BMAW01116776">
    <property type="protein sequence ID" value="GFT72069.1"/>
    <property type="molecule type" value="Genomic_DNA"/>
</dbReference>
<gene>
    <name evidence="1" type="ORF">NPIL_39961</name>
</gene>
<dbReference type="PANTHER" id="PTHR47272">
    <property type="entry name" value="DDE_TNP_1_7 DOMAIN-CONTAINING PROTEIN"/>
    <property type="match status" value="1"/>
</dbReference>
<evidence type="ECO:0000313" key="1">
    <source>
        <dbReference type="EMBL" id="GFT72069.1"/>
    </source>
</evidence>
<evidence type="ECO:0000313" key="2">
    <source>
        <dbReference type="Proteomes" id="UP000887013"/>
    </source>
</evidence>
<name>A0A8X6U1F0_NEPPI</name>
<dbReference type="AlphaFoldDB" id="A0A8X6U1F0"/>
<sequence>MHTTLSCLDMCSWICYMEINCPSIVRSYKNYMDCVVHLDHVISFYRMKHRTNKWIVQVHLPMIDFAISSVWIDYRNKMIERGERERAFLIILFSDWKLRLP</sequence>
<dbReference type="PANTHER" id="PTHR47272:SF2">
    <property type="entry name" value="PIGGYBAC TRANSPOSABLE ELEMENT-DERIVED PROTEIN 3-LIKE"/>
    <property type="match status" value="1"/>
</dbReference>
<dbReference type="Proteomes" id="UP000887013">
    <property type="component" value="Unassembled WGS sequence"/>
</dbReference>
<reference evidence="1" key="1">
    <citation type="submission" date="2020-08" db="EMBL/GenBank/DDBJ databases">
        <title>Multicomponent nature underlies the extraordinary mechanical properties of spider dragline silk.</title>
        <authorList>
            <person name="Kono N."/>
            <person name="Nakamura H."/>
            <person name="Mori M."/>
            <person name="Yoshida Y."/>
            <person name="Ohtoshi R."/>
            <person name="Malay A.D."/>
            <person name="Moran D.A.P."/>
            <person name="Tomita M."/>
            <person name="Numata K."/>
            <person name="Arakawa K."/>
        </authorList>
    </citation>
    <scope>NUCLEOTIDE SEQUENCE</scope>
</reference>
<keyword evidence="2" id="KW-1185">Reference proteome</keyword>
<comment type="caution">
    <text evidence="1">The sequence shown here is derived from an EMBL/GenBank/DDBJ whole genome shotgun (WGS) entry which is preliminary data.</text>
</comment>
<accession>A0A8X6U1F0</accession>
<organism evidence="1 2">
    <name type="scientific">Nephila pilipes</name>
    <name type="common">Giant wood spider</name>
    <name type="synonym">Nephila maculata</name>
    <dbReference type="NCBI Taxonomy" id="299642"/>
    <lineage>
        <taxon>Eukaryota</taxon>
        <taxon>Metazoa</taxon>
        <taxon>Ecdysozoa</taxon>
        <taxon>Arthropoda</taxon>
        <taxon>Chelicerata</taxon>
        <taxon>Arachnida</taxon>
        <taxon>Araneae</taxon>
        <taxon>Araneomorphae</taxon>
        <taxon>Entelegynae</taxon>
        <taxon>Araneoidea</taxon>
        <taxon>Nephilidae</taxon>
        <taxon>Nephila</taxon>
    </lineage>
</organism>
<protein>
    <submittedName>
        <fullName evidence="1">Uncharacterized protein</fullName>
    </submittedName>
</protein>